<feature type="transmembrane region" description="Helical" evidence="1">
    <location>
        <begin position="19"/>
        <end position="36"/>
    </location>
</feature>
<dbReference type="RefSeq" id="WP_090700325.1">
    <property type="nucleotide sequence ID" value="NZ_FNHH01000004.1"/>
</dbReference>
<keyword evidence="1" id="KW-0812">Transmembrane</keyword>
<name>A0A1G9P687_9SPHI</name>
<protein>
    <submittedName>
        <fullName evidence="2">Uncharacterized protein</fullName>
    </submittedName>
</protein>
<sequence>MTYQYYINNYRSLRTEVPYWKFSIVITLILVLNIIGYNFENIAVITMNLTLILILFLLIFSYFQKYQKVPFVEINNEILNYFDAEKNEIIKVCVKDITHISTKFCELRVHTDEKIHVLYLNAIRNETKRWEIKEKIRTLKS</sequence>
<dbReference type="STRING" id="990371.SAMN05421813_10410"/>
<dbReference type="Proteomes" id="UP000199226">
    <property type="component" value="Unassembled WGS sequence"/>
</dbReference>
<dbReference type="EMBL" id="FNHH01000004">
    <property type="protein sequence ID" value="SDL94402.1"/>
    <property type="molecule type" value="Genomic_DNA"/>
</dbReference>
<evidence type="ECO:0000313" key="2">
    <source>
        <dbReference type="EMBL" id="SDL94402.1"/>
    </source>
</evidence>
<organism evidence="2 3">
    <name type="scientific">Daejeonella rubra</name>
    <dbReference type="NCBI Taxonomy" id="990371"/>
    <lineage>
        <taxon>Bacteria</taxon>
        <taxon>Pseudomonadati</taxon>
        <taxon>Bacteroidota</taxon>
        <taxon>Sphingobacteriia</taxon>
        <taxon>Sphingobacteriales</taxon>
        <taxon>Sphingobacteriaceae</taxon>
        <taxon>Daejeonella</taxon>
    </lineage>
</organism>
<accession>A0A1G9P687</accession>
<keyword evidence="3" id="KW-1185">Reference proteome</keyword>
<evidence type="ECO:0000313" key="3">
    <source>
        <dbReference type="Proteomes" id="UP000199226"/>
    </source>
</evidence>
<dbReference type="AlphaFoldDB" id="A0A1G9P687"/>
<feature type="transmembrane region" description="Helical" evidence="1">
    <location>
        <begin position="42"/>
        <end position="63"/>
    </location>
</feature>
<gene>
    <name evidence="2" type="ORF">SAMN05421813_10410</name>
</gene>
<keyword evidence="1" id="KW-1133">Transmembrane helix</keyword>
<reference evidence="3" key="1">
    <citation type="submission" date="2016-10" db="EMBL/GenBank/DDBJ databases">
        <authorList>
            <person name="Varghese N."/>
            <person name="Submissions S."/>
        </authorList>
    </citation>
    <scope>NUCLEOTIDE SEQUENCE [LARGE SCALE GENOMIC DNA]</scope>
    <source>
        <strain evidence="3">DSM 24536</strain>
    </source>
</reference>
<proteinExistence type="predicted"/>
<evidence type="ECO:0000256" key="1">
    <source>
        <dbReference type="SAM" id="Phobius"/>
    </source>
</evidence>
<keyword evidence="1" id="KW-0472">Membrane</keyword>
<dbReference type="OrthoDB" id="758579at2"/>